<dbReference type="EMBL" id="AP014936">
    <property type="protein sequence ID" value="BAU49260.1"/>
    <property type="molecule type" value="Genomic_DNA"/>
</dbReference>
<name>A0A1B4V6W3_9GAMM</name>
<accession>A0A1B4V6W3</accession>
<dbReference type="KEGG" id="sva:SVA_2712"/>
<gene>
    <name evidence="2" type="ORF">SVA_2712</name>
</gene>
<feature type="signal peptide" evidence="1">
    <location>
        <begin position="1"/>
        <end position="19"/>
    </location>
</feature>
<reference evidence="2 3" key="1">
    <citation type="submission" date="2015-08" db="EMBL/GenBank/DDBJ databases">
        <title>Complete genome sequence of Sulfurifustis variabilis.</title>
        <authorList>
            <person name="Miura A."/>
            <person name="Kojima H."/>
            <person name="Fukui M."/>
        </authorList>
    </citation>
    <scope>NUCLEOTIDE SEQUENCE [LARGE SCALE GENOMIC DNA]</scope>
    <source>
        <strain evidence="3">skN76</strain>
    </source>
</reference>
<keyword evidence="1" id="KW-0732">Signal</keyword>
<dbReference type="OrthoDB" id="3540556at2"/>
<keyword evidence="3" id="KW-1185">Reference proteome</keyword>
<evidence type="ECO:0000313" key="3">
    <source>
        <dbReference type="Proteomes" id="UP000218899"/>
    </source>
</evidence>
<feature type="chain" id="PRO_5008571227" evidence="1">
    <location>
        <begin position="20"/>
        <end position="149"/>
    </location>
</feature>
<protein>
    <submittedName>
        <fullName evidence="2">Uncharacterized protein</fullName>
    </submittedName>
</protein>
<dbReference type="Proteomes" id="UP000218899">
    <property type="component" value="Chromosome"/>
</dbReference>
<organism evidence="2 3">
    <name type="scientific">Sulfurifustis variabilis</name>
    <dbReference type="NCBI Taxonomy" id="1675686"/>
    <lineage>
        <taxon>Bacteria</taxon>
        <taxon>Pseudomonadati</taxon>
        <taxon>Pseudomonadota</taxon>
        <taxon>Gammaproteobacteria</taxon>
        <taxon>Acidiferrobacterales</taxon>
        <taxon>Acidiferrobacteraceae</taxon>
        <taxon>Sulfurifustis</taxon>
    </lineage>
</organism>
<evidence type="ECO:0000313" key="2">
    <source>
        <dbReference type="EMBL" id="BAU49260.1"/>
    </source>
</evidence>
<sequence>MKRSSAVVLLFAVPFVAWMSSGSESGGVLPLHASQVAIGKLDTRTNREGPVTVTVTPKEISPQAETWDFEVTLETHSASLDQDLTRVAVLIDASGTARPPLGWEGDPPGGHHRKGVLRFSRSAEETEFVELRLSGVGGVPRRAFRWRLR</sequence>
<dbReference type="RefSeq" id="WP_096461688.1">
    <property type="nucleotide sequence ID" value="NZ_AP014936.1"/>
</dbReference>
<proteinExistence type="predicted"/>
<evidence type="ECO:0000256" key="1">
    <source>
        <dbReference type="SAM" id="SignalP"/>
    </source>
</evidence>
<dbReference type="AlphaFoldDB" id="A0A1B4V6W3"/>